<name>A0A8S1FFG4_9PELO</name>
<evidence type="ECO:0000256" key="1">
    <source>
        <dbReference type="SAM" id="Phobius"/>
    </source>
</evidence>
<dbReference type="AlphaFoldDB" id="A0A8S1FFG4"/>
<keyword evidence="1" id="KW-0812">Transmembrane</keyword>
<comment type="caution">
    <text evidence="2">The sequence shown here is derived from an EMBL/GenBank/DDBJ whole genome shotgun (WGS) entry which is preliminary data.</text>
</comment>
<protein>
    <submittedName>
        <fullName evidence="2">Uncharacterized protein</fullName>
    </submittedName>
</protein>
<accession>A0A8S1FFG4</accession>
<dbReference type="EMBL" id="CADEPM010000010">
    <property type="protein sequence ID" value="CAB3410360.1"/>
    <property type="molecule type" value="Genomic_DNA"/>
</dbReference>
<proteinExistence type="predicted"/>
<gene>
    <name evidence="2" type="ORF">CBOVIS_LOCUS11894</name>
</gene>
<evidence type="ECO:0000313" key="2">
    <source>
        <dbReference type="EMBL" id="CAB3410360.1"/>
    </source>
</evidence>
<organism evidence="2 3">
    <name type="scientific">Caenorhabditis bovis</name>
    <dbReference type="NCBI Taxonomy" id="2654633"/>
    <lineage>
        <taxon>Eukaryota</taxon>
        <taxon>Metazoa</taxon>
        <taxon>Ecdysozoa</taxon>
        <taxon>Nematoda</taxon>
        <taxon>Chromadorea</taxon>
        <taxon>Rhabditida</taxon>
        <taxon>Rhabditina</taxon>
        <taxon>Rhabditomorpha</taxon>
        <taxon>Rhabditoidea</taxon>
        <taxon>Rhabditidae</taxon>
        <taxon>Peloderinae</taxon>
        <taxon>Caenorhabditis</taxon>
    </lineage>
</organism>
<keyword evidence="1" id="KW-1133">Transmembrane helix</keyword>
<keyword evidence="1" id="KW-0472">Membrane</keyword>
<keyword evidence="3" id="KW-1185">Reference proteome</keyword>
<sequence length="128" mass="14022">MSGKQNEECSYCTLTVISLAIALVSGILTLLAASYMYHGVNDLVIMPKELQAYTSSRLLVPHKKIVLIKVDVKHRCYILPLSLSKDLASTKFMVSNEPLEPETLEEVAGADGVDFCSTTPAYVLEART</sequence>
<evidence type="ECO:0000313" key="3">
    <source>
        <dbReference type="Proteomes" id="UP000494206"/>
    </source>
</evidence>
<dbReference type="Proteomes" id="UP000494206">
    <property type="component" value="Unassembled WGS sequence"/>
</dbReference>
<reference evidence="2 3" key="1">
    <citation type="submission" date="2020-04" db="EMBL/GenBank/DDBJ databases">
        <authorList>
            <person name="Laetsch R D."/>
            <person name="Stevens L."/>
            <person name="Kumar S."/>
            <person name="Blaxter L. M."/>
        </authorList>
    </citation>
    <scope>NUCLEOTIDE SEQUENCE [LARGE SCALE GENOMIC DNA]</scope>
</reference>
<dbReference type="OrthoDB" id="5795961at2759"/>
<feature type="transmembrane region" description="Helical" evidence="1">
    <location>
        <begin position="12"/>
        <end position="37"/>
    </location>
</feature>